<keyword evidence="4" id="KW-1185">Reference proteome</keyword>
<dbReference type="InterPro" id="IPR009061">
    <property type="entry name" value="DNA-bd_dom_put_sf"/>
</dbReference>
<sequence length="64" mass="7684">MNDSLSIPEIARRLNHDPDDIRKLIDRGDIYCTRRVQDRYGWRVSRGAVEQWLIECGRRPEVMR</sequence>
<name>A0ABX5XYC9_9BACT</name>
<dbReference type="RefSeq" id="WP_145218496.1">
    <property type="nucleotide sequence ID" value="NZ_CP036432.1"/>
</dbReference>
<organism evidence="3 4">
    <name type="scientific">Stieleria magnilauensis</name>
    <dbReference type="NCBI Taxonomy" id="2527963"/>
    <lineage>
        <taxon>Bacteria</taxon>
        <taxon>Pseudomonadati</taxon>
        <taxon>Planctomycetota</taxon>
        <taxon>Planctomycetia</taxon>
        <taxon>Pirellulales</taxon>
        <taxon>Pirellulaceae</taxon>
        <taxon>Stieleria</taxon>
    </lineage>
</organism>
<dbReference type="SUPFAM" id="SSF46955">
    <property type="entry name" value="Putative DNA-binding domain"/>
    <property type="match status" value="1"/>
</dbReference>
<evidence type="ECO:0000313" key="2">
    <source>
        <dbReference type="EMBL" id="QDV86974.1"/>
    </source>
</evidence>
<feature type="domain" description="Helix-turn-helix" evidence="1">
    <location>
        <begin position="5"/>
        <end position="54"/>
    </location>
</feature>
<evidence type="ECO:0000313" key="4">
    <source>
        <dbReference type="Proteomes" id="UP000318081"/>
    </source>
</evidence>
<dbReference type="EMBL" id="CP036432">
    <property type="protein sequence ID" value="QDV87052.1"/>
    <property type="molecule type" value="Genomic_DNA"/>
</dbReference>
<dbReference type="EMBL" id="CP036432">
    <property type="protein sequence ID" value="QDV86974.1"/>
    <property type="molecule type" value="Genomic_DNA"/>
</dbReference>
<dbReference type="InterPro" id="IPR041657">
    <property type="entry name" value="HTH_17"/>
</dbReference>
<evidence type="ECO:0000259" key="1">
    <source>
        <dbReference type="Pfam" id="PF12728"/>
    </source>
</evidence>
<proteinExistence type="predicted"/>
<evidence type="ECO:0000313" key="3">
    <source>
        <dbReference type="EMBL" id="QDV87052.1"/>
    </source>
</evidence>
<dbReference type="Proteomes" id="UP000318081">
    <property type="component" value="Chromosome"/>
</dbReference>
<accession>A0ABX5XYC9</accession>
<reference evidence="3 4" key="1">
    <citation type="submission" date="2019-02" db="EMBL/GenBank/DDBJ databases">
        <title>Deep-cultivation of Planctomycetes and their phenomic and genomic characterization uncovers novel biology.</title>
        <authorList>
            <person name="Wiegand S."/>
            <person name="Jogler M."/>
            <person name="Boedeker C."/>
            <person name="Pinto D."/>
            <person name="Vollmers J."/>
            <person name="Rivas-Marin E."/>
            <person name="Kohn T."/>
            <person name="Peeters S.H."/>
            <person name="Heuer A."/>
            <person name="Rast P."/>
            <person name="Oberbeckmann S."/>
            <person name="Bunk B."/>
            <person name="Jeske O."/>
            <person name="Meyerdierks A."/>
            <person name="Storesund J.E."/>
            <person name="Kallscheuer N."/>
            <person name="Luecker S."/>
            <person name="Lage O.M."/>
            <person name="Pohl T."/>
            <person name="Merkel B.J."/>
            <person name="Hornburger P."/>
            <person name="Mueller R.-W."/>
            <person name="Bruemmer F."/>
            <person name="Labrenz M."/>
            <person name="Spormann A.M."/>
            <person name="Op den Camp H."/>
            <person name="Overmann J."/>
            <person name="Amann R."/>
            <person name="Jetten M.S.M."/>
            <person name="Mascher T."/>
            <person name="Medema M.H."/>
            <person name="Devos D.P."/>
            <person name="Kaster A.-K."/>
            <person name="Ovreas L."/>
            <person name="Rohde M."/>
            <person name="Galperin M.Y."/>
            <person name="Jogler C."/>
        </authorList>
    </citation>
    <scope>NUCLEOTIDE SEQUENCE [LARGE SCALE GENOMIC DNA]</scope>
    <source>
        <strain evidence="3 4">TBK1r</strain>
    </source>
</reference>
<dbReference type="Pfam" id="PF12728">
    <property type="entry name" value="HTH_17"/>
    <property type="match status" value="1"/>
</dbReference>
<protein>
    <submittedName>
        <fullName evidence="3">Helix-turn-helix domain protein</fullName>
    </submittedName>
</protein>
<gene>
    <name evidence="2" type="ORF">TBK1r_60010</name>
    <name evidence="3" type="ORF">TBK1r_60790</name>
</gene>